<name>A0A316FWE9_9GAMM</name>
<evidence type="ECO:0000313" key="7">
    <source>
        <dbReference type="Proteomes" id="UP000245790"/>
    </source>
</evidence>
<protein>
    <submittedName>
        <fullName evidence="6">Ankyrin repeat protein</fullName>
    </submittedName>
</protein>
<dbReference type="InterPro" id="IPR001314">
    <property type="entry name" value="Peptidase_S1A"/>
</dbReference>
<comment type="caution">
    <text evidence="6">The sequence shown here is derived from an EMBL/GenBank/DDBJ whole genome shotgun (WGS) entry which is preliminary data.</text>
</comment>
<dbReference type="Gene3D" id="2.40.10.10">
    <property type="entry name" value="Trypsin-like serine proteases"/>
    <property type="match status" value="1"/>
</dbReference>
<feature type="repeat" description="ANK" evidence="3">
    <location>
        <begin position="430"/>
        <end position="462"/>
    </location>
</feature>
<evidence type="ECO:0000259" key="5">
    <source>
        <dbReference type="PROSITE" id="PS50240"/>
    </source>
</evidence>
<dbReference type="Proteomes" id="UP000245790">
    <property type="component" value="Unassembled WGS sequence"/>
</dbReference>
<dbReference type="Gene3D" id="1.25.40.20">
    <property type="entry name" value="Ankyrin repeat-containing domain"/>
    <property type="match status" value="1"/>
</dbReference>
<dbReference type="SMART" id="SM00248">
    <property type="entry name" value="ANK"/>
    <property type="match status" value="4"/>
</dbReference>
<dbReference type="PANTHER" id="PTHR24188:SF29">
    <property type="entry name" value="GH09064P"/>
    <property type="match status" value="1"/>
</dbReference>
<dbReference type="InterPro" id="IPR043504">
    <property type="entry name" value="Peptidase_S1_PA_chymotrypsin"/>
</dbReference>
<dbReference type="AlphaFoldDB" id="A0A316FWE9"/>
<dbReference type="PROSITE" id="PS50088">
    <property type="entry name" value="ANK_REPEAT"/>
    <property type="match status" value="2"/>
</dbReference>
<evidence type="ECO:0000256" key="1">
    <source>
        <dbReference type="ARBA" id="ARBA00022737"/>
    </source>
</evidence>
<dbReference type="EMBL" id="QGGU01000013">
    <property type="protein sequence ID" value="PWK46377.1"/>
    <property type="molecule type" value="Genomic_DNA"/>
</dbReference>
<organism evidence="6 7">
    <name type="scientific">Pleionea mediterranea</name>
    <dbReference type="NCBI Taxonomy" id="523701"/>
    <lineage>
        <taxon>Bacteria</taxon>
        <taxon>Pseudomonadati</taxon>
        <taxon>Pseudomonadota</taxon>
        <taxon>Gammaproteobacteria</taxon>
        <taxon>Oceanospirillales</taxon>
        <taxon>Pleioneaceae</taxon>
        <taxon>Pleionea</taxon>
    </lineage>
</organism>
<keyword evidence="4" id="KW-0732">Signal</keyword>
<evidence type="ECO:0000313" key="6">
    <source>
        <dbReference type="EMBL" id="PWK46377.1"/>
    </source>
</evidence>
<accession>A0A316FWE9</accession>
<keyword evidence="7" id="KW-1185">Reference proteome</keyword>
<dbReference type="GO" id="GO:0004252">
    <property type="term" value="F:serine-type endopeptidase activity"/>
    <property type="evidence" value="ECO:0007669"/>
    <property type="project" value="InterPro"/>
</dbReference>
<evidence type="ECO:0000256" key="2">
    <source>
        <dbReference type="ARBA" id="ARBA00023043"/>
    </source>
</evidence>
<dbReference type="InterPro" id="IPR002110">
    <property type="entry name" value="Ankyrin_rpt"/>
</dbReference>
<evidence type="ECO:0000256" key="4">
    <source>
        <dbReference type="SAM" id="SignalP"/>
    </source>
</evidence>
<dbReference type="SMART" id="SM00020">
    <property type="entry name" value="Tryp_SPc"/>
    <property type="match status" value="1"/>
</dbReference>
<feature type="chain" id="PRO_5016451679" evidence="4">
    <location>
        <begin position="21"/>
        <end position="488"/>
    </location>
</feature>
<dbReference type="InterPro" id="IPR001254">
    <property type="entry name" value="Trypsin_dom"/>
</dbReference>
<dbReference type="InterPro" id="IPR036770">
    <property type="entry name" value="Ankyrin_rpt-contain_sf"/>
</dbReference>
<dbReference type="OrthoDB" id="267336at2"/>
<feature type="signal peptide" evidence="4">
    <location>
        <begin position="1"/>
        <end position="20"/>
    </location>
</feature>
<keyword evidence="1" id="KW-0677">Repeat</keyword>
<evidence type="ECO:0000256" key="3">
    <source>
        <dbReference type="PROSITE-ProRule" id="PRU00023"/>
    </source>
</evidence>
<dbReference type="Pfam" id="PF12796">
    <property type="entry name" value="Ank_2"/>
    <property type="match status" value="1"/>
</dbReference>
<proteinExistence type="predicted"/>
<sequence>MKKIIAIVLAAITYCQYANAIVIRHDVDDKEYLKLGEQYSPSVGYVAGCAATLINENWLLTVAHCVEGNEDNIFYAKHMGQKYRVETIIIHPKFNRNNDEQYDAAMVQLKDPIMNGLPAKLYQQSNEVGQPVIFVGRGTYGNGRDGLITDDFQQRGATNTVMDANEYVIGFEFTAPEKAATPLEGISSRGDSGGPAFVELNSERYVIGISSYQVGNGKKEGHYGVLEYYTRVSTIYPWLKSVVKNTAVANIPKHAIIDAILDDNNDSFEKAINAYKVNGKADIEKALVDKEILSEAFYQTVKLNRIDYATQLIENGVDYFSIIIDKVSLFDFVLQNRRKDYFVILQQAVNKQEKMFPKNSAVLPLYIANFLKDDVLLNGVKQLLQHGANINAKTNAGDTALIITGWSTNNITLIKYLVEAGADLNIANNNGDTPLMDAAYLGKLGTLKYLLDKGANTELKNKRGFTALDLAKSKQHHDAVKILMAHKK</sequence>
<dbReference type="SUPFAM" id="SSF48403">
    <property type="entry name" value="Ankyrin repeat"/>
    <property type="match status" value="1"/>
</dbReference>
<dbReference type="PANTHER" id="PTHR24188">
    <property type="entry name" value="ANKYRIN REPEAT PROTEIN"/>
    <property type="match status" value="1"/>
</dbReference>
<feature type="repeat" description="ANK" evidence="3">
    <location>
        <begin position="396"/>
        <end position="429"/>
    </location>
</feature>
<dbReference type="PROSITE" id="PS50297">
    <property type="entry name" value="ANK_REP_REGION"/>
    <property type="match status" value="1"/>
</dbReference>
<dbReference type="SUPFAM" id="SSF50494">
    <property type="entry name" value="Trypsin-like serine proteases"/>
    <property type="match status" value="1"/>
</dbReference>
<feature type="domain" description="Peptidase S1" evidence="5">
    <location>
        <begin position="49"/>
        <end position="244"/>
    </location>
</feature>
<dbReference type="PROSITE" id="PS50240">
    <property type="entry name" value="TRYPSIN_DOM"/>
    <property type="match status" value="1"/>
</dbReference>
<gene>
    <name evidence="6" type="ORF">C8D97_11362</name>
</gene>
<reference evidence="6 7" key="1">
    <citation type="submission" date="2018-05" db="EMBL/GenBank/DDBJ databases">
        <title>Genomic Encyclopedia of Type Strains, Phase IV (KMG-IV): sequencing the most valuable type-strain genomes for metagenomic binning, comparative biology and taxonomic classification.</title>
        <authorList>
            <person name="Goeker M."/>
        </authorList>
    </citation>
    <scope>NUCLEOTIDE SEQUENCE [LARGE SCALE GENOMIC DNA]</scope>
    <source>
        <strain evidence="6 7">DSM 25350</strain>
    </source>
</reference>
<dbReference type="Pfam" id="PF00089">
    <property type="entry name" value="Trypsin"/>
    <property type="match status" value="1"/>
</dbReference>
<dbReference type="PRINTS" id="PR00722">
    <property type="entry name" value="CHYMOTRYPSIN"/>
</dbReference>
<dbReference type="GO" id="GO:0006508">
    <property type="term" value="P:proteolysis"/>
    <property type="evidence" value="ECO:0007669"/>
    <property type="project" value="InterPro"/>
</dbReference>
<dbReference type="InterPro" id="IPR009003">
    <property type="entry name" value="Peptidase_S1_PA"/>
</dbReference>
<keyword evidence="2 3" id="KW-0040">ANK repeat</keyword>